<accession>A0A345HRT3</accession>
<feature type="signal peptide" evidence="1">
    <location>
        <begin position="1"/>
        <end position="27"/>
    </location>
</feature>
<organism evidence="2 3">
    <name type="scientific">Streptomyces paludis</name>
    <dbReference type="NCBI Taxonomy" id="2282738"/>
    <lineage>
        <taxon>Bacteria</taxon>
        <taxon>Bacillati</taxon>
        <taxon>Actinomycetota</taxon>
        <taxon>Actinomycetes</taxon>
        <taxon>Kitasatosporales</taxon>
        <taxon>Streptomycetaceae</taxon>
        <taxon>Streptomyces</taxon>
    </lineage>
</organism>
<dbReference type="KEGG" id="spad:DVK44_19095"/>
<feature type="chain" id="PRO_5016963611" evidence="1">
    <location>
        <begin position="28"/>
        <end position="182"/>
    </location>
</feature>
<reference evidence="3" key="1">
    <citation type="submission" date="2018-07" db="EMBL/GenBank/DDBJ databases">
        <authorList>
            <person name="Zhao J."/>
        </authorList>
    </citation>
    <scope>NUCLEOTIDE SEQUENCE [LARGE SCALE GENOMIC DNA]</scope>
    <source>
        <strain evidence="3">GSSD-12</strain>
    </source>
</reference>
<sequence>MRRNTALVSVALTGLALAGGLAAPAQAATGPASTAATAAANAATAAKASASKAPTGGEYTVATVATVTIHGDQLGRGKQVTDAIRSVTTNNRGDFVNQVKDKIFTAAGGRHNVMVFNLSQNHKDRFNNVRLYANVKWDKIHYGVWIFESGEFTNLGDGGWINWGFRGWFDRNDKHVKFRRSW</sequence>
<keyword evidence="3" id="KW-1185">Reference proteome</keyword>
<gene>
    <name evidence="2" type="ORF">DVK44_19095</name>
</gene>
<keyword evidence="1" id="KW-0732">Signal</keyword>
<protein>
    <submittedName>
        <fullName evidence="2">Stress protein</fullName>
    </submittedName>
</protein>
<dbReference type="RefSeq" id="WP_114660737.1">
    <property type="nucleotide sequence ID" value="NZ_CP031194.1"/>
</dbReference>
<dbReference type="EMBL" id="CP031194">
    <property type="protein sequence ID" value="AXG79407.1"/>
    <property type="molecule type" value="Genomic_DNA"/>
</dbReference>
<proteinExistence type="predicted"/>
<evidence type="ECO:0000256" key="1">
    <source>
        <dbReference type="SAM" id="SignalP"/>
    </source>
</evidence>
<name>A0A345HRT3_9ACTN</name>
<dbReference type="AlphaFoldDB" id="A0A345HRT3"/>
<dbReference type="OrthoDB" id="5195614at2"/>
<evidence type="ECO:0000313" key="2">
    <source>
        <dbReference type="EMBL" id="AXG79407.1"/>
    </source>
</evidence>
<dbReference type="Proteomes" id="UP000253868">
    <property type="component" value="Chromosome"/>
</dbReference>
<evidence type="ECO:0000313" key="3">
    <source>
        <dbReference type="Proteomes" id="UP000253868"/>
    </source>
</evidence>